<proteinExistence type="inferred from homology"/>
<dbReference type="Pfam" id="PF00201">
    <property type="entry name" value="UDPGT"/>
    <property type="match status" value="1"/>
</dbReference>
<evidence type="ECO:0000313" key="7">
    <source>
        <dbReference type="EMBL" id="VEN52513.1"/>
    </source>
</evidence>
<dbReference type="Proteomes" id="UP000410492">
    <property type="component" value="Unassembled WGS sequence"/>
</dbReference>
<evidence type="ECO:0000256" key="2">
    <source>
        <dbReference type="ARBA" id="ARBA00022676"/>
    </source>
</evidence>
<dbReference type="SUPFAM" id="SSF53756">
    <property type="entry name" value="UDP-Glycosyltransferase/glycogen phosphorylase"/>
    <property type="match status" value="1"/>
</dbReference>
<evidence type="ECO:0000256" key="5">
    <source>
        <dbReference type="RuleBase" id="RU362059"/>
    </source>
</evidence>
<name>A0A653CXR0_CALMS</name>
<dbReference type="GO" id="GO:0016020">
    <property type="term" value="C:membrane"/>
    <property type="evidence" value="ECO:0007669"/>
    <property type="project" value="UniProtKB-SubCell"/>
</dbReference>
<dbReference type="InterPro" id="IPR035595">
    <property type="entry name" value="UDP_glycos_trans_CS"/>
</dbReference>
<dbReference type="Gene3D" id="3.40.50.2000">
    <property type="entry name" value="Glycogen Phosphorylase B"/>
    <property type="match status" value="1"/>
</dbReference>
<dbReference type="InterPro" id="IPR002213">
    <property type="entry name" value="UDP_glucos_trans"/>
</dbReference>
<reference evidence="7 8" key="1">
    <citation type="submission" date="2019-01" db="EMBL/GenBank/DDBJ databases">
        <authorList>
            <person name="Sayadi A."/>
        </authorList>
    </citation>
    <scope>NUCLEOTIDE SEQUENCE [LARGE SCALE GENOMIC DNA]</scope>
</reference>
<evidence type="ECO:0000313" key="8">
    <source>
        <dbReference type="Proteomes" id="UP000410492"/>
    </source>
</evidence>
<evidence type="ECO:0000256" key="1">
    <source>
        <dbReference type="ARBA" id="ARBA00009995"/>
    </source>
</evidence>
<comment type="similarity">
    <text evidence="1 4">Belongs to the UDP-glycosyltransferase family.</text>
</comment>
<sequence length="353" mass="40637">MVEILFPQLLIFGELFKCPTVLMSSFPGYFHIHGALGNSMHPIVYPSIRFPFFRNLSFKERLVSTVYFLDHLLRHVPQKYTRNTAILRKYFGENAPDVNQLLDKVEMAFFNAHPALNGPRLVGQNTIFFGGMVHLRDPKPLPKDLDEFLNRSVEGVVYFSLGSNVKSAFLGQDKFQAIAQALGELPYKVLWKYESDHIPDTPKNIKFVKWSPQQDVLRHPNVRAFVTQGGLQSLEEAIYFHVPIVLLPFFGDQEQNAKKAEHKKIGKAIYHMRNGLHKDELKSAIMEVIEDPSYRQNIKSLAEIILDEPMTGVEKVVWWSEYVIRHKGHAYNSQSHKRPQVDKSNGNKHPWST</sequence>
<organism evidence="7 8">
    <name type="scientific">Callosobruchus maculatus</name>
    <name type="common">Southern cowpea weevil</name>
    <name type="synonym">Pulse bruchid</name>
    <dbReference type="NCBI Taxonomy" id="64391"/>
    <lineage>
        <taxon>Eukaryota</taxon>
        <taxon>Metazoa</taxon>
        <taxon>Ecdysozoa</taxon>
        <taxon>Arthropoda</taxon>
        <taxon>Hexapoda</taxon>
        <taxon>Insecta</taxon>
        <taxon>Pterygota</taxon>
        <taxon>Neoptera</taxon>
        <taxon>Endopterygota</taxon>
        <taxon>Coleoptera</taxon>
        <taxon>Polyphaga</taxon>
        <taxon>Cucujiformia</taxon>
        <taxon>Chrysomeloidea</taxon>
        <taxon>Chrysomelidae</taxon>
        <taxon>Bruchinae</taxon>
        <taxon>Bruchini</taxon>
        <taxon>Callosobruchus</taxon>
    </lineage>
</organism>
<dbReference type="FunFam" id="3.40.50.2000:FF:000050">
    <property type="entry name" value="UDP-glucuronosyltransferase"/>
    <property type="match status" value="1"/>
</dbReference>
<protein>
    <recommendedName>
        <fullName evidence="5">UDP-glucuronosyltransferase</fullName>
        <ecNumber evidence="5">2.4.1.17</ecNumber>
    </recommendedName>
</protein>
<dbReference type="EC" id="2.4.1.17" evidence="5"/>
<dbReference type="OrthoDB" id="5835829at2759"/>
<dbReference type="CDD" id="cd03784">
    <property type="entry name" value="GT1_Gtf-like"/>
    <property type="match status" value="1"/>
</dbReference>
<dbReference type="GO" id="GO:0015020">
    <property type="term" value="F:glucuronosyltransferase activity"/>
    <property type="evidence" value="ECO:0007669"/>
    <property type="project" value="UniProtKB-EC"/>
</dbReference>
<evidence type="ECO:0000256" key="4">
    <source>
        <dbReference type="RuleBase" id="RU003718"/>
    </source>
</evidence>
<keyword evidence="8" id="KW-1185">Reference proteome</keyword>
<feature type="region of interest" description="Disordered" evidence="6">
    <location>
        <begin position="331"/>
        <end position="353"/>
    </location>
</feature>
<keyword evidence="3 4" id="KW-0808">Transferase</keyword>
<keyword evidence="2 4" id="KW-0328">Glycosyltransferase</keyword>
<evidence type="ECO:0000256" key="6">
    <source>
        <dbReference type="SAM" id="MobiDB-lite"/>
    </source>
</evidence>
<dbReference type="InterPro" id="IPR050271">
    <property type="entry name" value="UDP-glycosyltransferase"/>
</dbReference>
<gene>
    <name evidence="7" type="ORF">CALMAC_LOCUS12615</name>
</gene>
<dbReference type="PROSITE" id="PS00375">
    <property type="entry name" value="UDPGT"/>
    <property type="match status" value="1"/>
</dbReference>
<accession>A0A653CXR0</accession>
<comment type="catalytic activity">
    <reaction evidence="5">
        <text>glucuronate acceptor + UDP-alpha-D-glucuronate = acceptor beta-D-glucuronoside + UDP + H(+)</text>
        <dbReference type="Rhea" id="RHEA:21032"/>
        <dbReference type="ChEBI" id="CHEBI:15378"/>
        <dbReference type="ChEBI" id="CHEBI:58052"/>
        <dbReference type="ChEBI" id="CHEBI:58223"/>
        <dbReference type="ChEBI" id="CHEBI:132367"/>
        <dbReference type="ChEBI" id="CHEBI:132368"/>
        <dbReference type="EC" id="2.4.1.17"/>
    </reaction>
</comment>
<dbReference type="PANTHER" id="PTHR48043:SF159">
    <property type="entry name" value="EG:EG0003.4 PROTEIN-RELATED"/>
    <property type="match status" value="1"/>
</dbReference>
<dbReference type="PANTHER" id="PTHR48043">
    <property type="entry name" value="EG:EG0003.4 PROTEIN-RELATED"/>
    <property type="match status" value="1"/>
</dbReference>
<dbReference type="EMBL" id="CAACVG010009207">
    <property type="protein sequence ID" value="VEN52513.1"/>
    <property type="molecule type" value="Genomic_DNA"/>
</dbReference>
<comment type="subcellular location">
    <subcellularLocation>
        <location evidence="5">Membrane</location>
        <topology evidence="5">Single-pass membrane protein</topology>
    </subcellularLocation>
</comment>
<evidence type="ECO:0000256" key="3">
    <source>
        <dbReference type="ARBA" id="ARBA00022679"/>
    </source>
</evidence>
<dbReference type="AlphaFoldDB" id="A0A653CXR0"/>